<dbReference type="AlphaFoldDB" id="A0A0P9DHT7"/>
<proteinExistence type="predicted"/>
<dbReference type="EMBL" id="LJCR01000383">
    <property type="protein sequence ID" value="KPV52952.1"/>
    <property type="molecule type" value="Genomic_DNA"/>
</dbReference>
<dbReference type="Proteomes" id="UP000050509">
    <property type="component" value="Unassembled WGS sequence"/>
</dbReference>
<accession>A0A0P9DHT7</accession>
<evidence type="ECO:0000313" key="1">
    <source>
        <dbReference type="EMBL" id="KPV52952.1"/>
    </source>
</evidence>
<protein>
    <submittedName>
        <fullName evidence="1">Uncharacterized protein</fullName>
    </submittedName>
</protein>
<keyword evidence="2" id="KW-1185">Reference proteome</keyword>
<feature type="non-terminal residue" evidence="1">
    <location>
        <position position="79"/>
    </location>
</feature>
<gene>
    <name evidence="1" type="ORF">SE17_12420</name>
</gene>
<evidence type="ECO:0000313" key="2">
    <source>
        <dbReference type="Proteomes" id="UP000050509"/>
    </source>
</evidence>
<organism evidence="1 2">
    <name type="scientific">Kouleothrix aurantiaca</name>
    <dbReference type="NCBI Taxonomy" id="186479"/>
    <lineage>
        <taxon>Bacteria</taxon>
        <taxon>Bacillati</taxon>
        <taxon>Chloroflexota</taxon>
        <taxon>Chloroflexia</taxon>
        <taxon>Chloroflexales</taxon>
        <taxon>Roseiflexineae</taxon>
        <taxon>Roseiflexaceae</taxon>
        <taxon>Kouleothrix</taxon>
    </lineage>
</organism>
<comment type="caution">
    <text evidence="1">The sequence shown here is derived from an EMBL/GenBank/DDBJ whole genome shotgun (WGS) entry which is preliminary data.</text>
</comment>
<sequence>MAIDFKTGLTISGVAVQPGYPAIAGLTPGHVLRATESAAIGFGAIEAGDLPTTLAYKNADNQFSVAQGFGAAVSGTAER</sequence>
<reference evidence="1 2" key="1">
    <citation type="submission" date="2015-09" db="EMBL/GenBank/DDBJ databases">
        <title>Draft genome sequence of Kouleothrix aurantiaca JCM 19913.</title>
        <authorList>
            <person name="Hemp J."/>
        </authorList>
    </citation>
    <scope>NUCLEOTIDE SEQUENCE [LARGE SCALE GENOMIC DNA]</scope>
    <source>
        <strain evidence="1 2">COM-B</strain>
    </source>
</reference>
<name>A0A0P9DHT7_9CHLR</name>